<comment type="caution">
    <text evidence="1">The sequence shown here is derived from an EMBL/GenBank/DDBJ whole genome shotgun (WGS) entry which is preliminary data.</text>
</comment>
<evidence type="ECO:0000313" key="1">
    <source>
        <dbReference type="EMBL" id="MBA0664266.1"/>
    </source>
</evidence>
<protein>
    <submittedName>
        <fullName evidence="1">Uncharacterized protein</fullName>
    </submittedName>
</protein>
<dbReference type="AlphaFoldDB" id="A0A7J8VN90"/>
<proteinExistence type="predicted"/>
<reference evidence="1 2" key="1">
    <citation type="journal article" date="2019" name="Genome Biol. Evol.">
        <title>Insights into the evolution of the New World diploid cottons (Gossypium, subgenus Houzingenia) based on genome sequencing.</title>
        <authorList>
            <person name="Grover C.E."/>
            <person name="Arick M.A. 2nd"/>
            <person name="Thrash A."/>
            <person name="Conover J.L."/>
            <person name="Sanders W.S."/>
            <person name="Peterson D.G."/>
            <person name="Frelichowski J.E."/>
            <person name="Scheffler J.A."/>
            <person name="Scheffler B.E."/>
            <person name="Wendel J.F."/>
        </authorList>
    </citation>
    <scope>NUCLEOTIDE SEQUENCE [LARGE SCALE GENOMIC DNA]</scope>
    <source>
        <strain evidence="1">57</strain>
        <tissue evidence="1">Leaf</tissue>
    </source>
</reference>
<accession>A0A7J8VN90</accession>
<organism evidence="1 2">
    <name type="scientific">Gossypium klotzschianum</name>
    <dbReference type="NCBI Taxonomy" id="34286"/>
    <lineage>
        <taxon>Eukaryota</taxon>
        <taxon>Viridiplantae</taxon>
        <taxon>Streptophyta</taxon>
        <taxon>Embryophyta</taxon>
        <taxon>Tracheophyta</taxon>
        <taxon>Spermatophyta</taxon>
        <taxon>Magnoliopsida</taxon>
        <taxon>eudicotyledons</taxon>
        <taxon>Gunneridae</taxon>
        <taxon>Pentapetalae</taxon>
        <taxon>rosids</taxon>
        <taxon>malvids</taxon>
        <taxon>Malvales</taxon>
        <taxon>Malvaceae</taxon>
        <taxon>Malvoideae</taxon>
        <taxon>Gossypium</taxon>
    </lineage>
</organism>
<dbReference type="EMBL" id="JABFAB010000011">
    <property type="protein sequence ID" value="MBA0664266.1"/>
    <property type="molecule type" value="Genomic_DNA"/>
</dbReference>
<dbReference type="Proteomes" id="UP000593573">
    <property type="component" value="Unassembled WGS sequence"/>
</dbReference>
<gene>
    <name evidence="1" type="ORF">Goklo_004304</name>
</gene>
<name>A0A7J8VN90_9ROSI</name>
<sequence>MDFLIKWKTMRPSGYCPRKHAKRKVTS</sequence>
<evidence type="ECO:0000313" key="2">
    <source>
        <dbReference type="Proteomes" id="UP000593573"/>
    </source>
</evidence>
<keyword evidence="2" id="KW-1185">Reference proteome</keyword>